<feature type="compositionally biased region" description="Basic residues" evidence="7">
    <location>
        <begin position="241"/>
        <end position="254"/>
    </location>
</feature>
<evidence type="ECO:0000259" key="8">
    <source>
        <dbReference type="SMART" id="SM01115"/>
    </source>
</evidence>
<dbReference type="PANTHER" id="PTHR36562">
    <property type="entry name" value="SERINE/ARGININE REPETITIVE MATRIX 2"/>
    <property type="match status" value="1"/>
</dbReference>
<keyword evidence="6" id="KW-0539">Nucleus</keyword>
<comment type="subcellular location">
    <subcellularLocation>
        <location evidence="1">Nucleus</location>
    </subcellularLocation>
</comment>
<accession>A0A9W8CHX7</accession>
<dbReference type="Gene3D" id="6.10.140.420">
    <property type="match status" value="1"/>
</dbReference>
<dbReference type="EMBL" id="JANBOH010000300">
    <property type="protein sequence ID" value="KAJ1643063.1"/>
    <property type="molecule type" value="Genomic_DNA"/>
</dbReference>
<evidence type="ECO:0000256" key="3">
    <source>
        <dbReference type="ARBA" id="ARBA00022664"/>
    </source>
</evidence>
<dbReference type="PANTHER" id="PTHR36562:SF5">
    <property type="entry name" value="SERINE_ARGININE REPETITIVE MATRIX 2"/>
    <property type="match status" value="1"/>
</dbReference>
<dbReference type="GO" id="GO:0005681">
    <property type="term" value="C:spliceosomal complex"/>
    <property type="evidence" value="ECO:0007669"/>
    <property type="project" value="UniProtKB-KW"/>
</dbReference>
<evidence type="ECO:0000256" key="4">
    <source>
        <dbReference type="ARBA" id="ARBA00022728"/>
    </source>
</evidence>
<dbReference type="SMART" id="SM01115">
    <property type="entry name" value="cwf21"/>
    <property type="match status" value="1"/>
</dbReference>
<feature type="compositionally biased region" description="Basic and acidic residues" evidence="7">
    <location>
        <begin position="255"/>
        <end position="284"/>
    </location>
</feature>
<comment type="caution">
    <text evidence="9">The sequence shown here is derived from an EMBL/GenBank/DDBJ whole genome shotgun (WGS) entry which is preliminary data.</text>
</comment>
<dbReference type="AlphaFoldDB" id="A0A9W8CHX7"/>
<evidence type="ECO:0000256" key="5">
    <source>
        <dbReference type="ARBA" id="ARBA00023187"/>
    </source>
</evidence>
<dbReference type="GO" id="GO:0008380">
    <property type="term" value="P:RNA splicing"/>
    <property type="evidence" value="ECO:0007669"/>
    <property type="project" value="UniProtKB-KW"/>
</dbReference>
<dbReference type="Pfam" id="PF08312">
    <property type="entry name" value="cwf21"/>
    <property type="match status" value="1"/>
</dbReference>
<dbReference type="InterPro" id="IPR013170">
    <property type="entry name" value="mRNA_splic_Cwf21_dom"/>
</dbReference>
<protein>
    <submittedName>
        <fullName evidence="9">RNA-splicing factor</fullName>
    </submittedName>
</protein>
<evidence type="ECO:0000256" key="6">
    <source>
        <dbReference type="ARBA" id="ARBA00023242"/>
    </source>
</evidence>
<evidence type="ECO:0000256" key="1">
    <source>
        <dbReference type="ARBA" id="ARBA00004123"/>
    </source>
</evidence>
<feature type="region of interest" description="Disordered" evidence="7">
    <location>
        <begin position="162"/>
        <end position="310"/>
    </location>
</feature>
<keyword evidence="10" id="KW-1185">Reference proteome</keyword>
<evidence type="ECO:0000256" key="7">
    <source>
        <dbReference type="SAM" id="MobiDB-lite"/>
    </source>
</evidence>
<evidence type="ECO:0000313" key="10">
    <source>
        <dbReference type="Proteomes" id="UP001145021"/>
    </source>
</evidence>
<organism evidence="9 10">
    <name type="scientific">Coemansia asiatica</name>
    <dbReference type="NCBI Taxonomy" id="1052880"/>
    <lineage>
        <taxon>Eukaryota</taxon>
        <taxon>Fungi</taxon>
        <taxon>Fungi incertae sedis</taxon>
        <taxon>Zoopagomycota</taxon>
        <taxon>Kickxellomycotina</taxon>
        <taxon>Kickxellomycetes</taxon>
        <taxon>Kickxellales</taxon>
        <taxon>Kickxellaceae</taxon>
        <taxon>Coemansia</taxon>
    </lineage>
</organism>
<evidence type="ECO:0000256" key="2">
    <source>
        <dbReference type="ARBA" id="ARBA00005954"/>
    </source>
</evidence>
<sequence length="310" mass="35749">MYNGIGLNTPRGTGTSGHVVRNASALRPRQSEGVGQKRSSFADDRFQKTKPIDQGIIDHERKRHIEIKCLELQDELEEKGLSEEGISSRIDKLRQELLSNIDRVDLSRGGKIKSFETQKIAEAKDRENQQMARALRISNEHVEGEAFDQELQELKRQKMLVERELDQEKRRCRARESATSSSDEDRHHRHKHRHRHSRRAHGDDRAYKRRSRSPRGSAKSSNQSSDEESRERASKGTQYQRHTHRYQHRHQHRHRDSDRSESSEPDNKGDASDSNRDKDEEKGVALHAASPLRDARLVENGEPGEIEDSG</sequence>
<dbReference type="InterPro" id="IPR051372">
    <property type="entry name" value="CWC21"/>
</dbReference>
<dbReference type="Proteomes" id="UP001145021">
    <property type="component" value="Unassembled WGS sequence"/>
</dbReference>
<keyword evidence="5" id="KW-0508">mRNA splicing</keyword>
<name>A0A9W8CHX7_9FUNG</name>
<feature type="domain" description="CWF21" evidence="8">
    <location>
        <begin position="57"/>
        <end position="102"/>
    </location>
</feature>
<reference evidence="9" key="1">
    <citation type="submission" date="2022-07" db="EMBL/GenBank/DDBJ databases">
        <title>Phylogenomic reconstructions and comparative analyses of Kickxellomycotina fungi.</title>
        <authorList>
            <person name="Reynolds N.K."/>
            <person name="Stajich J.E."/>
            <person name="Barry K."/>
            <person name="Grigoriev I.V."/>
            <person name="Crous P."/>
            <person name="Smith M.E."/>
        </authorList>
    </citation>
    <scope>NUCLEOTIDE SEQUENCE</scope>
    <source>
        <strain evidence="9">NBRC 105413</strain>
    </source>
</reference>
<dbReference type="CDD" id="cd21372">
    <property type="entry name" value="cwf21_CWC21-like"/>
    <property type="match status" value="1"/>
</dbReference>
<comment type="similarity">
    <text evidence="2">Belongs to the CWC21 family.</text>
</comment>
<gene>
    <name evidence="9" type="primary">CWC21</name>
    <name evidence="9" type="ORF">LPJ64_005120</name>
</gene>
<feature type="compositionally biased region" description="Basic residues" evidence="7">
    <location>
        <begin position="187"/>
        <end position="199"/>
    </location>
</feature>
<keyword evidence="4" id="KW-0747">Spliceosome</keyword>
<evidence type="ECO:0000313" key="9">
    <source>
        <dbReference type="EMBL" id="KAJ1643063.1"/>
    </source>
</evidence>
<keyword evidence="3" id="KW-0507">mRNA processing</keyword>
<dbReference type="GO" id="GO:0006397">
    <property type="term" value="P:mRNA processing"/>
    <property type="evidence" value="ECO:0007669"/>
    <property type="project" value="UniProtKB-KW"/>
</dbReference>
<proteinExistence type="inferred from homology"/>